<accession>A0ABR8GMY5</accession>
<dbReference type="RefSeq" id="WP_029630897.1">
    <property type="nucleotide sequence ID" value="NZ_JACJTA010000015.1"/>
</dbReference>
<keyword evidence="2" id="KW-1185">Reference proteome</keyword>
<evidence type="ECO:0008006" key="3">
    <source>
        <dbReference type="Google" id="ProtNLM"/>
    </source>
</evidence>
<name>A0ABR8GMY5_9CYAN</name>
<dbReference type="Proteomes" id="UP000660380">
    <property type="component" value="Unassembled WGS sequence"/>
</dbReference>
<proteinExistence type="predicted"/>
<evidence type="ECO:0000313" key="2">
    <source>
        <dbReference type="Proteomes" id="UP000660380"/>
    </source>
</evidence>
<organism evidence="1 2">
    <name type="scientific">Scytonema hofmannii FACHB-248</name>
    <dbReference type="NCBI Taxonomy" id="1842502"/>
    <lineage>
        <taxon>Bacteria</taxon>
        <taxon>Bacillati</taxon>
        <taxon>Cyanobacteriota</taxon>
        <taxon>Cyanophyceae</taxon>
        <taxon>Nostocales</taxon>
        <taxon>Scytonemataceae</taxon>
        <taxon>Scytonema</taxon>
    </lineage>
</organism>
<sequence>MVNKELLIQEIESLPSELLNEAFDFIRFIKISHAKRQITDDANSSLKAQINAQEQAEKTLYRLHNTQPYHYQNPTEPVALEDWEFLQ</sequence>
<gene>
    <name evidence="1" type="ORF">H6G81_09640</name>
</gene>
<comment type="caution">
    <text evidence="1">The sequence shown here is derived from an EMBL/GenBank/DDBJ whole genome shotgun (WGS) entry which is preliminary data.</text>
</comment>
<protein>
    <recommendedName>
        <fullName evidence="3">DUF2281 domain-containing protein</fullName>
    </recommendedName>
</protein>
<reference evidence="1 2" key="1">
    <citation type="journal article" date="2020" name="ISME J.">
        <title>Comparative genomics reveals insights into cyanobacterial evolution and habitat adaptation.</title>
        <authorList>
            <person name="Chen M.Y."/>
            <person name="Teng W.K."/>
            <person name="Zhao L."/>
            <person name="Hu C.X."/>
            <person name="Zhou Y.K."/>
            <person name="Han B.P."/>
            <person name="Song L.R."/>
            <person name="Shu W.S."/>
        </authorList>
    </citation>
    <scope>NUCLEOTIDE SEQUENCE [LARGE SCALE GENOMIC DNA]</scope>
    <source>
        <strain evidence="1 2">FACHB-248</strain>
    </source>
</reference>
<dbReference type="EMBL" id="JACJTA010000015">
    <property type="protein sequence ID" value="MBD2604781.1"/>
    <property type="molecule type" value="Genomic_DNA"/>
</dbReference>
<evidence type="ECO:0000313" key="1">
    <source>
        <dbReference type="EMBL" id="MBD2604781.1"/>
    </source>
</evidence>